<organism evidence="2 3">
    <name type="scientific">Tetrapyrgos nigripes</name>
    <dbReference type="NCBI Taxonomy" id="182062"/>
    <lineage>
        <taxon>Eukaryota</taxon>
        <taxon>Fungi</taxon>
        <taxon>Dikarya</taxon>
        <taxon>Basidiomycota</taxon>
        <taxon>Agaricomycotina</taxon>
        <taxon>Agaricomycetes</taxon>
        <taxon>Agaricomycetidae</taxon>
        <taxon>Agaricales</taxon>
        <taxon>Marasmiineae</taxon>
        <taxon>Marasmiaceae</taxon>
        <taxon>Tetrapyrgos</taxon>
    </lineage>
</organism>
<protein>
    <submittedName>
        <fullName evidence="2">Uncharacterized protein</fullName>
    </submittedName>
</protein>
<dbReference type="AlphaFoldDB" id="A0A8H5GLK9"/>
<evidence type="ECO:0000256" key="1">
    <source>
        <dbReference type="SAM" id="MobiDB-lite"/>
    </source>
</evidence>
<feature type="region of interest" description="Disordered" evidence="1">
    <location>
        <begin position="475"/>
        <end position="506"/>
    </location>
</feature>
<evidence type="ECO:0000313" key="3">
    <source>
        <dbReference type="Proteomes" id="UP000559256"/>
    </source>
</evidence>
<name>A0A8H5GLK9_9AGAR</name>
<feature type="compositionally biased region" description="Basic residues" evidence="1">
    <location>
        <begin position="48"/>
        <end position="61"/>
    </location>
</feature>
<feature type="compositionally biased region" description="Low complexity" evidence="1">
    <location>
        <begin position="483"/>
        <end position="501"/>
    </location>
</feature>
<gene>
    <name evidence="2" type="ORF">D9758_003864</name>
</gene>
<comment type="caution">
    <text evidence="2">The sequence shown here is derived from an EMBL/GenBank/DDBJ whole genome shotgun (WGS) entry which is preliminary data.</text>
</comment>
<dbReference type="EMBL" id="JAACJM010000020">
    <property type="protein sequence ID" value="KAF5367016.1"/>
    <property type="molecule type" value="Genomic_DNA"/>
</dbReference>
<accession>A0A8H5GLK9</accession>
<feature type="region of interest" description="Disordered" evidence="1">
    <location>
        <begin position="1"/>
        <end position="147"/>
    </location>
</feature>
<keyword evidence="3" id="KW-1185">Reference proteome</keyword>
<sequence length="647" mass="69428">MDDMDVSIVDQEPSFANGALHNLTPDSFLNPNQNNNSANGMDEPQPPVKRRPGRPKGSGKKHVTDGSAPPAQKPKTNNGQNPITGKRPVGRPRRDGLPAGSVGSRARKKDTAGGTSASTQASGTQSISAPVIAPTPGIPPSISAPVPRPTVIEHDDWAELSRTNPQSFLASLLVALSAMTYPQSSSSVKEAFKSHLNSLAPTTSPIPTLYSILKTFWLPTSPAYFSLTASSSTARTPPDHRFLYWDPQPLVFNGIACPTCSSPLTNHGRIKSGPIKVYDIERPFFIIGCEYVCGSRMCIEQAGSEGRKFASTDPSIWRALPNKLKEEFPARLLSNDQDMGTGPNVWNWQPRGVSKVLWNMVLGSLRAGLKKDVILQLLHDIHNGVPEEPEEKPSEQDELEVEDYLHQSFAMNQAGDAFIHPNEPVHVPQQSVPAVITDAYGDAWKANTAAVGPNSTVTPSPALTNSELVYPPASDVDMADMHSSNVSSSAVSPSQNTNPATNNPPPYGVYTAAPSFPSYSLSAGFPANSPAQAPEVPNSISQIMSSSSSTPVINNASTPVTTNGNELKRPYPFANSSETQVYHSAASMDEVARKQRSPRHCSKCGSPECKGKGGRAYCTNPCKDCGKLECKGRNSRRPDKPCTEGWD</sequence>
<feature type="compositionally biased region" description="Polar residues" evidence="1">
    <location>
        <begin position="74"/>
        <end position="83"/>
    </location>
</feature>
<evidence type="ECO:0000313" key="2">
    <source>
        <dbReference type="EMBL" id="KAF5367016.1"/>
    </source>
</evidence>
<dbReference type="Proteomes" id="UP000559256">
    <property type="component" value="Unassembled WGS sequence"/>
</dbReference>
<feature type="compositionally biased region" description="Low complexity" evidence="1">
    <location>
        <begin position="112"/>
        <end position="126"/>
    </location>
</feature>
<dbReference type="OrthoDB" id="3690045at2759"/>
<proteinExistence type="predicted"/>
<reference evidence="2 3" key="1">
    <citation type="journal article" date="2020" name="ISME J.">
        <title>Uncovering the hidden diversity of litter-decomposition mechanisms in mushroom-forming fungi.</title>
        <authorList>
            <person name="Floudas D."/>
            <person name="Bentzer J."/>
            <person name="Ahren D."/>
            <person name="Johansson T."/>
            <person name="Persson P."/>
            <person name="Tunlid A."/>
        </authorList>
    </citation>
    <scope>NUCLEOTIDE SEQUENCE [LARGE SCALE GENOMIC DNA]</scope>
    <source>
        <strain evidence="2 3">CBS 291.85</strain>
    </source>
</reference>
<feature type="compositionally biased region" description="Polar residues" evidence="1">
    <location>
        <begin position="24"/>
        <end position="39"/>
    </location>
</feature>